<evidence type="ECO:0000313" key="1">
    <source>
        <dbReference type="EMBL" id="WTW63418.1"/>
    </source>
</evidence>
<reference evidence="1" key="1">
    <citation type="submission" date="2022-10" db="EMBL/GenBank/DDBJ databases">
        <title>The complete genomes of actinobacterial strains from the NBC collection.</title>
        <authorList>
            <person name="Joergensen T.S."/>
            <person name="Alvarez Arevalo M."/>
            <person name="Sterndorff E.B."/>
            <person name="Faurdal D."/>
            <person name="Vuksanovic O."/>
            <person name="Mourched A.-S."/>
            <person name="Charusanti P."/>
            <person name="Shaw S."/>
            <person name="Blin K."/>
            <person name="Weber T."/>
        </authorList>
    </citation>
    <scope>NUCLEOTIDE SEQUENCE</scope>
    <source>
        <strain evidence="1">NBC_00003</strain>
    </source>
</reference>
<dbReference type="AlphaFoldDB" id="A0AAU2V7H0"/>
<accession>A0AAU2V7H0</accession>
<sequence>MCAGGPRELLDFSASRAEAEEIAGQAWDLWHTLVAEYPPADSQTTVARRTGEIGTEYWSQPLIRAFGEALDTLHRTRRTYRFGGLLSSLDPVSDIGEASREEFASRQGHFALKRRNVLTLGGWWYEIGDPPLHGACQSPSQCPHEPDVGEGVVAVDAYLRGLAPDTLLVRVHCHV</sequence>
<name>A0AAU2V7H0_9ACTN</name>
<gene>
    <name evidence="1" type="ORF">OG549_23730</name>
</gene>
<organism evidence="1">
    <name type="scientific">Streptomyces sp. NBC_00003</name>
    <dbReference type="NCBI Taxonomy" id="2903608"/>
    <lineage>
        <taxon>Bacteria</taxon>
        <taxon>Bacillati</taxon>
        <taxon>Actinomycetota</taxon>
        <taxon>Actinomycetes</taxon>
        <taxon>Kitasatosporales</taxon>
        <taxon>Streptomycetaceae</taxon>
        <taxon>Streptomyces</taxon>
    </lineage>
</organism>
<dbReference type="EMBL" id="CP108318">
    <property type="protein sequence ID" value="WTW63418.1"/>
    <property type="molecule type" value="Genomic_DNA"/>
</dbReference>
<proteinExistence type="predicted"/>
<protein>
    <submittedName>
        <fullName evidence="1">Uncharacterized protein</fullName>
    </submittedName>
</protein>